<reference evidence="6" key="1">
    <citation type="submission" date="2021-03" db="EMBL/GenBank/DDBJ databases">
        <authorList>
            <person name="Jaffe A."/>
        </authorList>
    </citation>
    <scope>NUCLEOTIDE SEQUENCE</scope>
    <source>
        <strain evidence="6">RIFCSPLOWO2_01_FULL_AR10_48_17</strain>
    </source>
</reference>
<evidence type="ECO:0000259" key="4">
    <source>
        <dbReference type="Pfam" id="PF01138"/>
    </source>
</evidence>
<dbReference type="Pfam" id="PF01138">
    <property type="entry name" value="RNase_PH"/>
    <property type="match status" value="1"/>
</dbReference>
<dbReference type="NCBIfam" id="NF003282">
    <property type="entry name" value="PRK04282.1-1"/>
    <property type="match status" value="1"/>
</dbReference>
<dbReference type="InterPro" id="IPR027408">
    <property type="entry name" value="PNPase/RNase_PH_dom_sf"/>
</dbReference>
<dbReference type="GO" id="GO:0016075">
    <property type="term" value="P:rRNA catabolic process"/>
    <property type="evidence" value="ECO:0007669"/>
    <property type="project" value="TreeGrafter"/>
</dbReference>
<evidence type="ECO:0000256" key="1">
    <source>
        <dbReference type="ARBA" id="ARBA00004496"/>
    </source>
</evidence>
<dbReference type="GO" id="GO:0000177">
    <property type="term" value="C:cytoplasmic exosome (RNase complex)"/>
    <property type="evidence" value="ECO:0007669"/>
    <property type="project" value="TreeGrafter"/>
</dbReference>
<comment type="caution">
    <text evidence="6">The sequence shown here is derived from an EMBL/GenBank/DDBJ whole genome shotgun (WGS) entry which is preliminary data.</text>
</comment>
<feature type="domain" description="Exoribonuclease phosphorolytic" evidence="5">
    <location>
        <begin position="183"/>
        <end position="246"/>
    </location>
</feature>
<protein>
    <submittedName>
        <fullName evidence="6">Exosome complex protein Rrp42</fullName>
    </submittedName>
</protein>
<organism evidence="6 7">
    <name type="scientific">Candidatus Iainarchaeum sp</name>
    <dbReference type="NCBI Taxonomy" id="3101447"/>
    <lineage>
        <taxon>Archaea</taxon>
        <taxon>Candidatus Iainarchaeota</taxon>
        <taxon>Candidatus Iainarchaeia</taxon>
        <taxon>Candidatus Iainarchaeales</taxon>
        <taxon>Candidatus Iainarchaeaceae</taxon>
        <taxon>Candidatus Iainarchaeum</taxon>
    </lineage>
</organism>
<dbReference type="Proteomes" id="UP000675968">
    <property type="component" value="Unassembled WGS sequence"/>
</dbReference>
<sequence length="257" mass="28419">MELQADAAAKAIREGKRLDGRKFDEYRKISVETDISKNADGSCRVKIGETEVVCGTKCLPVEPYPDTPNEGSISVGLEMLPIASPEFETGPPQPRSIEMARVVDRGIRESHALDFSKLSIKDGEKVWSIFIDLYTINDSGNFFDACSLAALKALSETRLPKLDDKFQLVKGEYGKKLELARLPLEITFYKVADKIILDPTVAEEEASNARFTVAVTDDEYLSAFQKGGAGSFSAAEIHQCIETALKKTKEMRKIAFK</sequence>
<dbReference type="SUPFAM" id="SSF55666">
    <property type="entry name" value="Ribonuclease PH domain 2-like"/>
    <property type="match status" value="1"/>
</dbReference>
<gene>
    <name evidence="6" type="ORF">J4215_04535</name>
</gene>
<dbReference type="PANTHER" id="PTHR11097">
    <property type="entry name" value="EXOSOME COMPLEX EXONUCLEASE RIBOSOMAL RNA PROCESSING PROTEIN"/>
    <property type="match status" value="1"/>
</dbReference>
<keyword evidence="2" id="KW-0963">Cytoplasm</keyword>
<evidence type="ECO:0000313" key="6">
    <source>
        <dbReference type="EMBL" id="MBS3061821.1"/>
    </source>
</evidence>
<dbReference type="GO" id="GO:0035925">
    <property type="term" value="F:mRNA 3'-UTR AU-rich region binding"/>
    <property type="evidence" value="ECO:0007669"/>
    <property type="project" value="TreeGrafter"/>
</dbReference>
<dbReference type="InterPro" id="IPR036345">
    <property type="entry name" value="ExoRNase_PH_dom2_sf"/>
</dbReference>
<evidence type="ECO:0000259" key="5">
    <source>
        <dbReference type="Pfam" id="PF03725"/>
    </source>
</evidence>
<dbReference type="PANTHER" id="PTHR11097:SF8">
    <property type="entry name" value="EXOSOME COMPLEX COMPONENT RRP42"/>
    <property type="match status" value="1"/>
</dbReference>
<evidence type="ECO:0000256" key="3">
    <source>
        <dbReference type="ARBA" id="ARBA00022835"/>
    </source>
</evidence>
<evidence type="ECO:0000256" key="2">
    <source>
        <dbReference type="ARBA" id="ARBA00022490"/>
    </source>
</evidence>
<name>A0A8T4L4S0_9ARCH</name>
<accession>A0A8T4L4S0</accession>
<keyword evidence="3" id="KW-0271">Exosome</keyword>
<dbReference type="Pfam" id="PF03725">
    <property type="entry name" value="RNase_PH_C"/>
    <property type="match status" value="1"/>
</dbReference>
<feature type="domain" description="Exoribonuclease phosphorolytic" evidence="4">
    <location>
        <begin position="25"/>
        <end position="160"/>
    </location>
</feature>
<dbReference type="AlphaFoldDB" id="A0A8T4L4S0"/>
<dbReference type="SUPFAM" id="SSF54211">
    <property type="entry name" value="Ribosomal protein S5 domain 2-like"/>
    <property type="match status" value="1"/>
</dbReference>
<dbReference type="EMBL" id="JAGVWC010000010">
    <property type="protein sequence ID" value="MBS3061821.1"/>
    <property type="molecule type" value="Genomic_DNA"/>
</dbReference>
<comment type="subcellular location">
    <subcellularLocation>
        <location evidence="1">Cytoplasm</location>
    </subcellularLocation>
</comment>
<reference evidence="6" key="2">
    <citation type="submission" date="2021-05" db="EMBL/GenBank/DDBJ databases">
        <title>Protein family content uncovers lineage relationships and bacterial pathway maintenance mechanisms in DPANN archaea.</title>
        <authorList>
            <person name="Castelle C.J."/>
            <person name="Meheust R."/>
            <person name="Jaffe A.L."/>
            <person name="Seitz K."/>
            <person name="Gong X."/>
            <person name="Baker B.J."/>
            <person name="Banfield J.F."/>
        </authorList>
    </citation>
    <scope>NUCLEOTIDE SEQUENCE</scope>
    <source>
        <strain evidence="6">RIFCSPLOWO2_01_FULL_AR10_48_17</strain>
    </source>
</reference>
<evidence type="ECO:0000313" key="7">
    <source>
        <dbReference type="Proteomes" id="UP000675968"/>
    </source>
</evidence>
<proteinExistence type="predicted"/>
<dbReference type="InterPro" id="IPR020568">
    <property type="entry name" value="Ribosomal_Su5_D2-typ_SF"/>
</dbReference>
<dbReference type="InterPro" id="IPR001247">
    <property type="entry name" value="ExoRNase_PH_dom1"/>
</dbReference>
<dbReference type="InterPro" id="IPR015847">
    <property type="entry name" value="ExoRNase_PH_dom2"/>
</dbReference>
<dbReference type="Gene3D" id="3.30.230.70">
    <property type="entry name" value="GHMP Kinase, N-terminal domain"/>
    <property type="match status" value="1"/>
</dbReference>
<dbReference type="InterPro" id="IPR050590">
    <property type="entry name" value="Exosome_comp_Rrp42_subfam"/>
</dbReference>